<sequence length="89" mass="10159">MTGDELYECAKAVVSRVDFVRFVEYLNQDCKNNGDEWHNLTLDQFLAGLSGFSRDMSGYYKNMDEVVDVEEVTWKMAAEMRLAATVYGA</sequence>
<comment type="caution">
    <text evidence="2">The sequence shown here is derived from an EMBL/GenBank/DDBJ whole genome shotgun (WGS) entry which is preliminary data.</text>
</comment>
<keyword evidence="3" id="KW-1185">Reference proteome</keyword>
<dbReference type="Pfam" id="PF24693">
    <property type="entry name" value="DUF7660"/>
    <property type="match status" value="1"/>
</dbReference>
<organism evidence="2 3">
    <name type="scientific">Chromobacterium aquaticum</name>
    <dbReference type="NCBI Taxonomy" id="467180"/>
    <lineage>
        <taxon>Bacteria</taxon>
        <taxon>Pseudomonadati</taxon>
        <taxon>Pseudomonadota</taxon>
        <taxon>Betaproteobacteria</taxon>
        <taxon>Neisseriales</taxon>
        <taxon>Chromobacteriaceae</taxon>
        <taxon>Chromobacterium</taxon>
    </lineage>
</organism>
<accession>A0ABV8ZU59</accession>
<dbReference type="Proteomes" id="UP001595999">
    <property type="component" value="Unassembled WGS sequence"/>
</dbReference>
<gene>
    <name evidence="2" type="ORF">ACFO0R_12125</name>
</gene>
<feature type="domain" description="DUF7660" evidence="1">
    <location>
        <begin position="15"/>
        <end position="87"/>
    </location>
</feature>
<reference evidence="3" key="1">
    <citation type="journal article" date="2019" name="Int. J. Syst. Evol. Microbiol.">
        <title>The Global Catalogue of Microorganisms (GCM) 10K type strain sequencing project: providing services to taxonomists for standard genome sequencing and annotation.</title>
        <authorList>
            <consortium name="The Broad Institute Genomics Platform"/>
            <consortium name="The Broad Institute Genome Sequencing Center for Infectious Disease"/>
            <person name="Wu L."/>
            <person name="Ma J."/>
        </authorList>
    </citation>
    <scope>NUCLEOTIDE SEQUENCE [LARGE SCALE GENOMIC DNA]</scope>
    <source>
        <strain evidence="3">CGMCC 4.7608</strain>
    </source>
</reference>
<evidence type="ECO:0000313" key="2">
    <source>
        <dbReference type="EMBL" id="MFC4490371.1"/>
    </source>
</evidence>
<dbReference type="RefSeq" id="WP_378124602.1">
    <property type="nucleotide sequence ID" value="NZ_JBHSEK010000006.1"/>
</dbReference>
<protein>
    <recommendedName>
        <fullName evidence="1">DUF7660 domain-containing protein</fullName>
    </recommendedName>
</protein>
<dbReference type="InterPro" id="IPR056077">
    <property type="entry name" value="DUF7660"/>
</dbReference>
<proteinExistence type="predicted"/>
<name>A0ABV8ZU59_9NEIS</name>
<evidence type="ECO:0000313" key="3">
    <source>
        <dbReference type="Proteomes" id="UP001595999"/>
    </source>
</evidence>
<evidence type="ECO:0000259" key="1">
    <source>
        <dbReference type="Pfam" id="PF24693"/>
    </source>
</evidence>
<dbReference type="EMBL" id="JBHSEK010000006">
    <property type="protein sequence ID" value="MFC4490371.1"/>
    <property type="molecule type" value="Genomic_DNA"/>
</dbReference>